<organism evidence="3 4">
    <name type="scientific">Eiseniibacteriota bacterium</name>
    <dbReference type="NCBI Taxonomy" id="2212470"/>
    <lineage>
        <taxon>Bacteria</taxon>
        <taxon>Candidatus Eiseniibacteriota</taxon>
    </lineage>
</organism>
<dbReference type="Gene3D" id="3.10.180.10">
    <property type="entry name" value="2,3-Dihydroxybiphenyl 1,2-Dioxygenase, domain 1"/>
    <property type="match status" value="1"/>
</dbReference>
<dbReference type="Proteomes" id="UP000316292">
    <property type="component" value="Unassembled WGS sequence"/>
</dbReference>
<dbReference type="InterPro" id="IPR004360">
    <property type="entry name" value="Glyas_Fos-R_dOase_dom"/>
</dbReference>
<feature type="domain" description="VOC" evidence="2">
    <location>
        <begin position="1"/>
        <end position="120"/>
    </location>
</feature>
<dbReference type="SUPFAM" id="SSF54593">
    <property type="entry name" value="Glyoxalase/Bleomycin resistance protein/Dihydroxybiphenyl dioxygenase"/>
    <property type="match status" value="1"/>
</dbReference>
<gene>
    <name evidence="3" type="ORF">E6K71_03050</name>
</gene>
<evidence type="ECO:0000259" key="2">
    <source>
        <dbReference type="PROSITE" id="PS51819"/>
    </source>
</evidence>
<proteinExistence type="predicted"/>
<dbReference type="Pfam" id="PF00903">
    <property type="entry name" value="Glyoxalase"/>
    <property type="match status" value="1"/>
</dbReference>
<evidence type="ECO:0000313" key="4">
    <source>
        <dbReference type="Proteomes" id="UP000316292"/>
    </source>
</evidence>
<evidence type="ECO:0000256" key="1">
    <source>
        <dbReference type="SAM" id="MobiDB-lite"/>
    </source>
</evidence>
<dbReference type="EMBL" id="VBOR01000038">
    <property type="protein sequence ID" value="TMQ50235.1"/>
    <property type="molecule type" value="Genomic_DNA"/>
</dbReference>
<dbReference type="InterPro" id="IPR029068">
    <property type="entry name" value="Glyas_Bleomycin-R_OHBP_Dase"/>
</dbReference>
<accession>A0A538SFU2</accession>
<sequence length="121" mass="12948">MGAFRCLVDDVDKAVAFYTTKLGFTLAERWGKAFAMVSRGDVTLWLSGPDSSAARPMPDGRKPGPGGWNRVVLEVTDLESKVGAMKRDGVTFRNEIVSGPGGKQILAEDGCGNVVELFEPA</sequence>
<feature type="region of interest" description="Disordered" evidence="1">
    <location>
        <begin position="49"/>
        <end position="68"/>
    </location>
</feature>
<reference evidence="3 4" key="1">
    <citation type="journal article" date="2019" name="Nat. Microbiol.">
        <title>Mediterranean grassland soil C-N compound turnover is dependent on rainfall and depth, and is mediated by genomically divergent microorganisms.</title>
        <authorList>
            <person name="Diamond S."/>
            <person name="Andeer P.F."/>
            <person name="Li Z."/>
            <person name="Crits-Christoph A."/>
            <person name="Burstein D."/>
            <person name="Anantharaman K."/>
            <person name="Lane K.R."/>
            <person name="Thomas B.C."/>
            <person name="Pan C."/>
            <person name="Northen T.R."/>
            <person name="Banfield J.F."/>
        </authorList>
    </citation>
    <scope>NUCLEOTIDE SEQUENCE [LARGE SCALE GENOMIC DNA]</scope>
    <source>
        <strain evidence="3">WS_1</strain>
    </source>
</reference>
<dbReference type="AlphaFoldDB" id="A0A538SFU2"/>
<dbReference type="InterPro" id="IPR037523">
    <property type="entry name" value="VOC_core"/>
</dbReference>
<dbReference type="CDD" id="cd06587">
    <property type="entry name" value="VOC"/>
    <property type="match status" value="1"/>
</dbReference>
<dbReference type="PROSITE" id="PS51819">
    <property type="entry name" value="VOC"/>
    <property type="match status" value="1"/>
</dbReference>
<name>A0A538SFU2_UNCEI</name>
<evidence type="ECO:0000313" key="3">
    <source>
        <dbReference type="EMBL" id="TMQ50235.1"/>
    </source>
</evidence>
<protein>
    <submittedName>
        <fullName evidence="3">VOC family protein</fullName>
    </submittedName>
</protein>
<comment type="caution">
    <text evidence="3">The sequence shown here is derived from an EMBL/GenBank/DDBJ whole genome shotgun (WGS) entry which is preliminary data.</text>
</comment>